<gene>
    <name evidence="1" type="ordered locus">Zmob_0387</name>
</gene>
<evidence type="ECO:0000313" key="1">
    <source>
        <dbReference type="EMBL" id="AEH62234.1"/>
    </source>
</evidence>
<dbReference type="AlphaFoldDB" id="A0A0H3FWS0"/>
<protein>
    <submittedName>
        <fullName evidence="1">Uncharacterized protein</fullName>
    </submittedName>
</protein>
<dbReference type="HOGENOM" id="CLU_3376891_0_0_5"/>
<name>A0A0H3FWS0_ZYMMA</name>
<accession>A0A0H3FWS0</accession>
<evidence type="ECO:0000313" key="2">
    <source>
        <dbReference type="Proteomes" id="UP000001494"/>
    </source>
</evidence>
<proteinExistence type="predicted"/>
<reference evidence="1 2" key="1">
    <citation type="journal article" date="2011" name="J. Bacteriol.">
        <title>Genome sequence of the ethanol-producing Zymomonas mobilis subsp. mobilis lectotype strain ATCC 10988.</title>
        <authorList>
            <person name="Pappas K.M."/>
            <person name="Kouvelis V.N."/>
            <person name="Saunders E."/>
            <person name="Brettin T.S."/>
            <person name="Bruce D."/>
            <person name="Detter C."/>
            <person name="Balakireva M."/>
            <person name="Han C.S."/>
            <person name="Savvakis G."/>
            <person name="Kyrpides N.C."/>
            <person name="Typas M.A."/>
        </authorList>
    </citation>
    <scope>NUCLEOTIDE SEQUENCE [LARGE SCALE GENOMIC DNA]</scope>
    <source>
        <strain evidence="2">ATCC 10988 / DSM 424 / CCUG 17860 / LMG 404 / NCIMB 8938 / NRRL B-806 / ZM1</strain>
    </source>
</reference>
<dbReference type="KEGG" id="zmm:Zmob_0387"/>
<dbReference type="EMBL" id="CP002850">
    <property type="protein sequence ID" value="AEH62234.1"/>
    <property type="molecule type" value="Genomic_DNA"/>
</dbReference>
<dbReference type="Proteomes" id="UP000001494">
    <property type="component" value="Chromosome"/>
</dbReference>
<organism evidence="1 2">
    <name type="scientific">Zymomonas mobilis subsp. mobilis (strain ATCC 10988 / DSM 424 / LMG 404 / NCIMB 8938 / NRRL B-806 / ZM1)</name>
    <dbReference type="NCBI Taxonomy" id="555217"/>
    <lineage>
        <taxon>Bacteria</taxon>
        <taxon>Pseudomonadati</taxon>
        <taxon>Pseudomonadota</taxon>
        <taxon>Alphaproteobacteria</taxon>
        <taxon>Sphingomonadales</taxon>
        <taxon>Zymomonadaceae</taxon>
        <taxon>Zymomonas</taxon>
    </lineage>
</organism>
<sequence length="34" mass="4392">MKKYDHLYEEYLNKKINLSYKKIHYINLLFRQMI</sequence>